<dbReference type="EMBL" id="MCFC01000020">
    <property type="protein sequence ID" value="ORY30338.1"/>
    <property type="molecule type" value="Genomic_DNA"/>
</dbReference>
<feature type="compositionally biased region" description="Basic and acidic residues" evidence="1">
    <location>
        <begin position="345"/>
        <end position="354"/>
    </location>
</feature>
<dbReference type="InParanoid" id="A0A1Y2B671"/>
<evidence type="ECO:0000313" key="2">
    <source>
        <dbReference type="EMBL" id="ORY30338.1"/>
    </source>
</evidence>
<evidence type="ECO:0000313" key="3">
    <source>
        <dbReference type="Proteomes" id="UP000193986"/>
    </source>
</evidence>
<evidence type="ECO:0000256" key="1">
    <source>
        <dbReference type="SAM" id="MobiDB-lite"/>
    </source>
</evidence>
<feature type="compositionally biased region" description="Acidic residues" evidence="1">
    <location>
        <begin position="267"/>
        <end position="284"/>
    </location>
</feature>
<name>A0A1Y2B671_9TREE</name>
<proteinExistence type="predicted"/>
<feature type="compositionally biased region" description="Low complexity" evidence="1">
    <location>
        <begin position="10"/>
        <end position="23"/>
    </location>
</feature>
<comment type="caution">
    <text evidence="2">The sequence shown here is derived from an EMBL/GenBank/DDBJ whole genome shotgun (WGS) entry which is preliminary data.</text>
</comment>
<feature type="region of interest" description="Disordered" evidence="1">
    <location>
        <begin position="227"/>
        <end position="377"/>
    </location>
</feature>
<dbReference type="AlphaFoldDB" id="A0A1Y2B671"/>
<keyword evidence="3" id="KW-1185">Reference proteome</keyword>
<reference evidence="2 3" key="1">
    <citation type="submission" date="2016-07" db="EMBL/GenBank/DDBJ databases">
        <title>Pervasive Adenine N6-methylation of Active Genes in Fungi.</title>
        <authorList>
            <consortium name="DOE Joint Genome Institute"/>
            <person name="Mondo S.J."/>
            <person name="Dannebaum R.O."/>
            <person name="Kuo R.C."/>
            <person name="Labutti K."/>
            <person name="Haridas S."/>
            <person name="Kuo A."/>
            <person name="Salamov A."/>
            <person name="Ahrendt S.R."/>
            <person name="Lipzen A."/>
            <person name="Sullivan W."/>
            <person name="Andreopoulos W.B."/>
            <person name="Clum A."/>
            <person name="Lindquist E."/>
            <person name="Daum C."/>
            <person name="Ramamoorthy G.K."/>
            <person name="Gryganskyi A."/>
            <person name="Culley D."/>
            <person name="Magnuson J.K."/>
            <person name="James T.Y."/>
            <person name="O'Malley M.A."/>
            <person name="Stajich J.E."/>
            <person name="Spatafora J.W."/>
            <person name="Visel A."/>
            <person name="Grigoriev I.V."/>
        </authorList>
    </citation>
    <scope>NUCLEOTIDE SEQUENCE [LARGE SCALE GENOMIC DNA]</scope>
    <source>
        <strain evidence="2 3">68-887.2</strain>
    </source>
</reference>
<organism evidence="2 3">
    <name type="scientific">Naematelia encephala</name>
    <dbReference type="NCBI Taxonomy" id="71784"/>
    <lineage>
        <taxon>Eukaryota</taxon>
        <taxon>Fungi</taxon>
        <taxon>Dikarya</taxon>
        <taxon>Basidiomycota</taxon>
        <taxon>Agaricomycotina</taxon>
        <taxon>Tremellomycetes</taxon>
        <taxon>Tremellales</taxon>
        <taxon>Naemateliaceae</taxon>
        <taxon>Naematelia</taxon>
    </lineage>
</organism>
<feature type="compositionally biased region" description="Polar residues" evidence="1">
    <location>
        <begin position="229"/>
        <end position="246"/>
    </location>
</feature>
<dbReference type="Proteomes" id="UP000193986">
    <property type="component" value="Unassembled WGS sequence"/>
</dbReference>
<accession>A0A1Y2B671</accession>
<feature type="region of interest" description="Disordered" evidence="1">
    <location>
        <begin position="1"/>
        <end position="27"/>
    </location>
</feature>
<protein>
    <submittedName>
        <fullName evidence="2">Uncharacterized protein</fullName>
    </submittedName>
</protein>
<gene>
    <name evidence="2" type="ORF">BCR39DRAFT_573939</name>
</gene>
<sequence>MTTLISPNNSFSPYHPSPSTSPSHLNYNVGEIDGETFGLLVPPRSSLRTSLNDHQTPYPSSVVFSPSSRNNTPLIFGNSSVPSSFNTPSFGQQETLVEEFMNKAWAGLQKTYGEAFEADGETWLGRVQDAGAALKGDESLFETAQKFADGTMDEQIAMMEGFKAMKALGSNQMSDWHSIESGSVQSKADQEVHDISSNLVLPPPSDAPSTKYVLEEVDNGDSGFYSFVVRNSNNDRPPTTSATSKQGDYKDKELDSGADSGYVSVSYDDDDSPVDGGSEADEIVEAALNDSSKVNADVEAAVDDGTKMDVESDAGDLSNLECRTGPESVEASDVEDEGYFSSNDEGSHTNDRRSSGAVSVESHGIPGYFYTTDGDQR</sequence>